<proteinExistence type="predicted"/>
<sequence length="102" mass="11438">MPGTGLERRRGPGRRLSDFARAAEEGELSSEQFAFVKAIDAYKRSNDRPYPNWTEVLEVIRKLGYRKTASSELNLAAFEDWTEPADAPAFPDTSDVWEGEAA</sequence>
<organism evidence="1 2">
    <name type="scientific">Mucisphaera calidilacus</name>
    <dbReference type="NCBI Taxonomy" id="2527982"/>
    <lineage>
        <taxon>Bacteria</taxon>
        <taxon>Pseudomonadati</taxon>
        <taxon>Planctomycetota</taxon>
        <taxon>Phycisphaerae</taxon>
        <taxon>Phycisphaerales</taxon>
        <taxon>Phycisphaeraceae</taxon>
        <taxon>Mucisphaera</taxon>
    </lineage>
</organism>
<dbReference type="AlphaFoldDB" id="A0A518C1C4"/>
<name>A0A518C1C4_9BACT</name>
<evidence type="ECO:0000313" key="1">
    <source>
        <dbReference type="EMBL" id="QDU73025.1"/>
    </source>
</evidence>
<evidence type="ECO:0000313" key="2">
    <source>
        <dbReference type="Proteomes" id="UP000320386"/>
    </source>
</evidence>
<keyword evidence="2" id="KW-1185">Reference proteome</keyword>
<protein>
    <submittedName>
        <fullName evidence="1">Uncharacterized protein</fullName>
    </submittedName>
</protein>
<dbReference type="EMBL" id="CP036280">
    <property type="protein sequence ID" value="QDU73025.1"/>
    <property type="molecule type" value="Genomic_DNA"/>
</dbReference>
<gene>
    <name evidence="1" type="ORF">Pan265_29030</name>
</gene>
<reference evidence="1 2" key="1">
    <citation type="submission" date="2019-02" db="EMBL/GenBank/DDBJ databases">
        <title>Deep-cultivation of Planctomycetes and their phenomic and genomic characterization uncovers novel biology.</title>
        <authorList>
            <person name="Wiegand S."/>
            <person name="Jogler M."/>
            <person name="Boedeker C."/>
            <person name="Pinto D."/>
            <person name="Vollmers J."/>
            <person name="Rivas-Marin E."/>
            <person name="Kohn T."/>
            <person name="Peeters S.H."/>
            <person name="Heuer A."/>
            <person name="Rast P."/>
            <person name="Oberbeckmann S."/>
            <person name="Bunk B."/>
            <person name="Jeske O."/>
            <person name="Meyerdierks A."/>
            <person name="Storesund J.E."/>
            <person name="Kallscheuer N."/>
            <person name="Luecker S."/>
            <person name="Lage O.M."/>
            <person name="Pohl T."/>
            <person name="Merkel B.J."/>
            <person name="Hornburger P."/>
            <person name="Mueller R.-W."/>
            <person name="Bruemmer F."/>
            <person name="Labrenz M."/>
            <person name="Spormann A.M."/>
            <person name="Op den Camp H."/>
            <person name="Overmann J."/>
            <person name="Amann R."/>
            <person name="Jetten M.S.M."/>
            <person name="Mascher T."/>
            <person name="Medema M.H."/>
            <person name="Devos D.P."/>
            <person name="Kaster A.-K."/>
            <person name="Ovreas L."/>
            <person name="Rohde M."/>
            <person name="Galperin M.Y."/>
            <person name="Jogler C."/>
        </authorList>
    </citation>
    <scope>NUCLEOTIDE SEQUENCE [LARGE SCALE GENOMIC DNA]</scope>
    <source>
        <strain evidence="1 2">Pan265</strain>
    </source>
</reference>
<dbReference type="Proteomes" id="UP000320386">
    <property type="component" value="Chromosome"/>
</dbReference>
<dbReference type="KEGG" id="mcad:Pan265_29030"/>
<accession>A0A518C1C4</accession>